<protein>
    <submittedName>
        <fullName evidence="8">Methyltetrahydrofolate--corrinoid methyltransferase</fullName>
    </submittedName>
</protein>
<evidence type="ECO:0000256" key="6">
    <source>
        <dbReference type="ARBA" id="ARBA00023285"/>
    </source>
</evidence>
<name>A0A2K2EWU2_9CLOT</name>
<dbReference type="InterPro" id="IPR000489">
    <property type="entry name" value="Pterin-binding_dom"/>
</dbReference>
<evidence type="ECO:0000256" key="1">
    <source>
        <dbReference type="ARBA" id="ARBA00010398"/>
    </source>
</evidence>
<evidence type="ECO:0000313" key="8">
    <source>
        <dbReference type="EMBL" id="PNU00886.1"/>
    </source>
</evidence>
<dbReference type="EMBL" id="NIOJ01000006">
    <property type="protein sequence ID" value="PNU00886.1"/>
    <property type="molecule type" value="Genomic_DNA"/>
</dbReference>
<dbReference type="SUPFAM" id="SSF51717">
    <property type="entry name" value="Dihydropteroate synthetase-like"/>
    <property type="match status" value="1"/>
</dbReference>
<keyword evidence="4 8" id="KW-0808">Transferase</keyword>
<dbReference type="GO" id="GO:0046653">
    <property type="term" value="P:tetrahydrofolate metabolic process"/>
    <property type="evidence" value="ECO:0007669"/>
    <property type="project" value="TreeGrafter"/>
</dbReference>
<accession>A0A2K2EWU2</accession>
<evidence type="ECO:0000259" key="7">
    <source>
        <dbReference type="PROSITE" id="PS50972"/>
    </source>
</evidence>
<dbReference type="AlphaFoldDB" id="A0A2K2EWU2"/>
<dbReference type="PANTHER" id="PTHR45833">
    <property type="entry name" value="METHIONINE SYNTHASE"/>
    <property type="match status" value="1"/>
</dbReference>
<feature type="domain" description="Pterin-binding" evidence="7">
    <location>
        <begin position="1"/>
        <end position="246"/>
    </location>
</feature>
<dbReference type="InterPro" id="IPR011005">
    <property type="entry name" value="Dihydropteroate_synth-like_sf"/>
</dbReference>
<dbReference type="InterPro" id="IPR050554">
    <property type="entry name" value="Met_Synthase/Corrinoid"/>
</dbReference>
<keyword evidence="2 8" id="KW-0489">Methyltransferase</keyword>
<dbReference type="OrthoDB" id="358252at2"/>
<organism evidence="8 9">
    <name type="scientific">Clostridium thermosuccinogenes</name>
    <dbReference type="NCBI Taxonomy" id="84032"/>
    <lineage>
        <taxon>Bacteria</taxon>
        <taxon>Bacillati</taxon>
        <taxon>Bacillota</taxon>
        <taxon>Clostridia</taxon>
        <taxon>Eubacteriales</taxon>
        <taxon>Clostridiaceae</taxon>
        <taxon>Clostridium</taxon>
    </lineage>
</organism>
<dbReference type="GO" id="GO:0032259">
    <property type="term" value="P:methylation"/>
    <property type="evidence" value="ECO:0007669"/>
    <property type="project" value="UniProtKB-KW"/>
</dbReference>
<dbReference type="PANTHER" id="PTHR45833:SF1">
    <property type="entry name" value="METHIONINE SYNTHASE"/>
    <property type="match status" value="1"/>
</dbReference>
<dbReference type="Pfam" id="PF00809">
    <property type="entry name" value="Pterin_bind"/>
    <property type="match status" value="1"/>
</dbReference>
<dbReference type="RefSeq" id="WP_103080501.1">
    <property type="nucleotide sequence ID" value="NZ_CP021850.1"/>
</dbReference>
<keyword evidence="5" id="KW-0479">Metal-binding</keyword>
<keyword evidence="9" id="KW-1185">Reference proteome</keyword>
<proteinExistence type="inferred from homology"/>
<dbReference type="NCBIfam" id="NF005719">
    <property type="entry name" value="PRK07535.1"/>
    <property type="match status" value="1"/>
</dbReference>
<keyword evidence="6" id="KW-0170">Cobalt</keyword>
<dbReference type="Proteomes" id="UP000236151">
    <property type="component" value="Unassembled WGS sequence"/>
</dbReference>
<dbReference type="PROSITE" id="PS50972">
    <property type="entry name" value="PTERIN_BINDING"/>
    <property type="match status" value="1"/>
</dbReference>
<sequence length="266" mass="29438">MIIIGEKLNSTLKSIRPAMESYDAAAIQELAKKQYEAGAMYIDVNAGMFHEEEPERLEWLINTVQEVLDAPFSIDSPNPVAIERALKANKNSKPIINSITDEKERFNSIMPLAIEYKTGIIALCMDDNGMPETTKDRVVIAERLIEKLTKEGMDLSDIYIDPMVRPVGTGSHYGTVAIETIRQVKKEFPGVHIACGLSNISFGIPARKLMNQAFLIAAMAAGMDGAILDPLDKKLMSFVYAGEALLGIDEFCMNYLTKFREGALEV</sequence>
<comment type="similarity">
    <text evidence="1">Belongs to the vitamin-B12 dependent methionine synthase family.</text>
</comment>
<comment type="caution">
    <text evidence="8">The sequence shown here is derived from an EMBL/GenBank/DDBJ whole genome shotgun (WGS) entry which is preliminary data.</text>
</comment>
<evidence type="ECO:0000256" key="2">
    <source>
        <dbReference type="ARBA" id="ARBA00022603"/>
    </source>
</evidence>
<evidence type="ECO:0000256" key="3">
    <source>
        <dbReference type="ARBA" id="ARBA00022628"/>
    </source>
</evidence>
<dbReference type="GO" id="GO:0031419">
    <property type="term" value="F:cobalamin binding"/>
    <property type="evidence" value="ECO:0007669"/>
    <property type="project" value="UniProtKB-KW"/>
</dbReference>
<gene>
    <name evidence="8" type="ORF">CDQ84_04360</name>
</gene>
<dbReference type="KEGG" id="cthd:CDO33_18945"/>
<dbReference type="Gene3D" id="3.20.20.20">
    <property type="entry name" value="Dihydropteroate synthase-like"/>
    <property type="match status" value="1"/>
</dbReference>
<evidence type="ECO:0000256" key="5">
    <source>
        <dbReference type="ARBA" id="ARBA00022723"/>
    </source>
</evidence>
<evidence type="ECO:0000313" key="9">
    <source>
        <dbReference type="Proteomes" id="UP000236151"/>
    </source>
</evidence>
<dbReference type="GO" id="GO:0050667">
    <property type="term" value="P:homocysteine metabolic process"/>
    <property type="evidence" value="ECO:0007669"/>
    <property type="project" value="TreeGrafter"/>
</dbReference>
<dbReference type="GO" id="GO:0046872">
    <property type="term" value="F:metal ion binding"/>
    <property type="evidence" value="ECO:0007669"/>
    <property type="project" value="UniProtKB-KW"/>
</dbReference>
<evidence type="ECO:0000256" key="4">
    <source>
        <dbReference type="ARBA" id="ARBA00022679"/>
    </source>
</evidence>
<keyword evidence="3" id="KW-0846">Cobalamin</keyword>
<reference evidence="8 9" key="1">
    <citation type="submission" date="2017-06" db="EMBL/GenBank/DDBJ databases">
        <title>Investigating the central metabolism of Clostridium thermosuccinogenes.</title>
        <authorList>
            <person name="Koendjbiharie J.G."/>
            <person name="van Kranenburg R."/>
        </authorList>
    </citation>
    <scope>NUCLEOTIDE SEQUENCE [LARGE SCALE GENOMIC DNA]</scope>
    <source>
        <strain evidence="8 9">DSM 5806</strain>
    </source>
</reference>
<dbReference type="GO" id="GO:0005829">
    <property type="term" value="C:cytosol"/>
    <property type="evidence" value="ECO:0007669"/>
    <property type="project" value="TreeGrafter"/>
</dbReference>
<dbReference type="GO" id="GO:0008705">
    <property type="term" value="F:methionine synthase activity"/>
    <property type="evidence" value="ECO:0007669"/>
    <property type="project" value="TreeGrafter"/>
</dbReference>